<organism evidence="1">
    <name type="scientific">Populus trichocarpa</name>
    <name type="common">Western balsam poplar</name>
    <name type="synonym">Populus balsamifera subsp. trichocarpa</name>
    <dbReference type="NCBI Taxonomy" id="3694"/>
    <lineage>
        <taxon>Eukaryota</taxon>
        <taxon>Viridiplantae</taxon>
        <taxon>Streptophyta</taxon>
        <taxon>Embryophyta</taxon>
        <taxon>Tracheophyta</taxon>
        <taxon>Spermatophyta</taxon>
        <taxon>Magnoliopsida</taxon>
        <taxon>eudicotyledons</taxon>
        <taxon>Gunneridae</taxon>
        <taxon>Pentapetalae</taxon>
        <taxon>rosids</taxon>
        <taxon>fabids</taxon>
        <taxon>Malpighiales</taxon>
        <taxon>Salicaceae</taxon>
        <taxon>Saliceae</taxon>
        <taxon>Populus</taxon>
    </lineage>
</organism>
<evidence type="ECO:0000313" key="1">
    <source>
        <dbReference type="EMBL" id="ABK95177.1"/>
    </source>
</evidence>
<name>A9PFM4_POPTR</name>
<dbReference type="AlphaFoldDB" id="A9PFM4"/>
<sequence>MRKNQRRRKINHLHLLKKLYLKSTCIVRAVPVRSVGALRASKELKM</sequence>
<dbReference type="EMBL" id="EF147147">
    <property type="protein sequence ID" value="ABK95177.1"/>
    <property type="molecule type" value="mRNA"/>
</dbReference>
<protein>
    <submittedName>
        <fullName evidence="1">Uncharacterized protein</fullName>
    </submittedName>
</protein>
<reference evidence="1" key="1">
    <citation type="journal article" date="2008" name="BMC Genomics">
        <title>Analysis of 4,664 high-quality sequence-finished poplar full-length cDNA clones and their utility for the discovery of genes responding to insect feeding.</title>
        <authorList>
            <person name="Ralph S.G."/>
            <person name="Chun H.J."/>
            <person name="Cooper D."/>
            <person name="Kirkpatrick R."/>
            <person name="Kolosova N."/>
            <person name="Gunter L."/>
            <person name="Tuskan G.A."/>
            <person name="Douglas C.J."/>
            <person name="Holt R.A."/>
            <person name="Jones S.J."/>
            <person name="Marra M.A."/>
            <person name="Bohlmann J."/>
        </authorList>
    </citation>
    <scope>NUCLEOTIDE SEQUENCE</scope>
    <source>
        <tissue evidence="1">Young and mature leaves</tissue>
    </source>
</reference>
<accession>A9PFM4</accession>
<proteinExistence type="evidence at transcript level"/>